<keyword evidence="1" id="KW-1133">Transmembrane helix</keyword>
<reference evidence="2 3" key="1">
    <citation type="journal article" date="2013" name="Curr. Biol.">
        <title>The Genome of the Foraminiferan Reticulomyxa filosa.</title>
        <authorList>
            <person name="Glockner G."/>
            <person name="Hulsmann N."/>
            <person name="Schleicher M."/>
            <person name="Noegel A.A."/>
            <person name="Eichinger L."/>
            <person name="Gallinger C."/>
            <person name="Pawlowski J."/>
            <person name="Sierra R."/>
            <person name="Euteneuer U."/>
            <person name="Pillet L."/>
            <person name="Moustafa A."/>
            <person name="Platzer M."/>
            <person name="Groth M."/>
            <person name="Szafranski K."/>
            <person name="Schliwa M."/>
        </authorList>
    </citation>
    <scope>NUCLEOTIDE SEQUENCE [LARGE SCALE GENOMIC DNA]</scope>
</reference>
<evidence type="ECO:0000313" key="2">
    <source>
        <dbReference type="EMBL" id="ETO12985.1"/>
    </source>
</evidence>
<comment type="caution">
    <text evidence="2">The sequence shown here is derived from an EMBL/GenBank/DDBJ whole genome shotgun (WGS) entry which is preliminary data.</text>
</comment>
<feature type="transmembrane region" description="Helical" evidence="1">
    <location>
        <begin position="209"/>
        <end position="229"/>
    </location>
</feature>
<accession>X6MIU9</accession>
<evidence type="ECO:0000256" key="1">
    <source>
        <dbReference type="SAM" id="Phobius"/>
    </source>
</evidence>
<feature type="transmembrane region" description="Helical" evidence="1">
    <location>
        <begin position="65"/>
        <end position="86"/>
    </location>
</feature>
<keyword evidence="1" id="KW-0812">Transmembrane</keyword>
<keyword evidence="1" id="KW-0472">Membrane</keyword>
<keyword evidence="3" id="KW-1185">Reference proteome</keyword>
<feature type="transmembrane region" description="Helical" evidence="1">
    <location>
        <begin position="107"/>
        <end position="132"/>
    </location>
</feature>
<dbReference type="EMBL" id="ASPP01020917">
    <property type="protein sequence ID" value="ETO12985.1"/>
    <property type="molecule type" value="Genomic_DNA"/>
</dbReference>
<gene>
    <name evidence="2" type="ORF">RFI_24391</name>
</gene>
<proteinExistence type="predicted"/>
<organism evidence="2 3">
    <name type="scientific">Reticulomyxa filosa</name>
    <dbReference type="NCBI Taxonomy" id="46433"/>
    <lineage>
        <taxon>Eukaryota</taxon>
        <taxon>Sar</taxon>
        <taxon>Rhizaria</taxon>
        <taxon>Retaria</taxon>
        <taxon>Foraminifera</taxon>
        <taxon>Monothalamids</taxon>
        <taxon>Reticulomyxidae</taxon>
        <taxon>Reticulomyxa</taxon>
    </lineage>
</organism>
<sequence>MVFLRRLPWSTNKTYNLALLDIIVAVCACIPTLVRLQQDGVKRSKMVAALLENRVNCCQSRVLKFILTAIVLLGGFLYWVGGIQLAKSINDVGSNFDKSHKYHYSGWAGAVFIGYVFFSCFIVIICILHFYVDVYTTQMKATFVALTAIVLGIDYLSNFLKNDRIRTYLVLNTVLGFTALVAFFSYAAWRAYGVSGLSMSRTACVSAGWFFVLVACIYLYVIGFAEICCKVSATAQREIREKPGKIKTGAIVVLLFGGFIVMVGMWSIATLSDKYWNCYYAGYGFFVFFFCLLLALDVHLGEVIQRRFQR</sequence>
<name>X6MIU9_RETFI</name>
<feature type="transmembrane region" description="Helical" evidence="1">
    <location>
        <begin position="280"/>
        <end position="300"/>
    </location>
</feature>
<dbReference type="AlphaFoldDB" id="X6MIU9"/>
<feature type="transmembrane region" description="Helical" evidence="1">
    <location>
        <begin position="250"/>
        <end position="268"/>
    </location>
</feature>
<evidence type="ECO:0000313" key="3">
    <source>
        <dbReference type="Proteomes" id="UP000023152"/>
    </source>
</evidence>
<protein>
    <submittedName>
        <fullName evidence="2">Uncharacterized protein</fullName>
    </submittedName>
</protein>
<feature type="transmembrane region" description="Helical" evidence="1">
    <location>
        <begin position="168"/>
        <end position="189"/>
    </location>
</feature>
<dbReference type="Proteomes" id="UP000023152">
    <property type="component" value="Unassembled WGS sequence"/>
</dbReference>
<feature type="transmembrane region" description="Helical" evidence="1">
    <location>
        <begin position="15"/>
        <end position="34"/>
    </location>
</feature>